<evidence type="ECO:0000313" key="2">
    <source>
        <dbReference type="EMBL" id="QNS09398.1"/>
    </source>
</evidence>
<name>A0A7H1BKZ3_9ACTN</name>
<keyword evidence="3" id="KW-1185">Reference proteome</keyword>
<evidence type="ECO:0000259" key="1">
    <source>
        <dbReference type="Pfam" id="PF04324"/>
    </source>
</evidence>
<dbReference type="Pfam" id="PF04324">
    <property type="entry name" value="Fer2_BFD"/>
    <property type="match status" value="1"/>
</dbReference>
<dbReference type="EMBL" id="CP061282">
    <property type="protein sequence ID" value="QNS09398.1"/>
    <property type="molecule type" value="Genomic_DNA"/>
</dbReference>
<protein>
    <submittedName>
        <fullName evidence="2">(2Fe-2S)-binding protein</fullName>
    </submittedName>
</protein>
<dbReference type="InterPro" id="IPR007419">
    <property type="entry name" value="BFD-like_2Fe2S-bd_dom"/>
</dbReference>
<reference evidence="2 3" key="1">
    <citation type="submission" date="2020-09" db="EMBL/GenBank/DDBJ databases">
        <title>A novel species.</title>
        <authorList>
            <person name="Gao J."/>
        </authorList>
    </citation>
    <scope>NUCLEOTIDE SEQUENCE [LARGE SCALE GENOMIC DNA]</scope>
    <source>
        <strain evidence="2 3">CRXT-Y-14</strain>
        <plasmid evidence="2 3">unnamed1</plasmid>
    </source>
</reference>
<geneLocation type="plasmid" evidence="2 3">
    <name>unnamed1</name>
</geneLocation>
<sequence length="55" mass="5440">MLCLCARVPESEVVAAVRAGATDVTSVGDATDAGTGCGDCLVDIEDLLAERASAA</sequence>
<organism evidence="2 3">
    <name type="scientific">Streptomyces xanthii</name>
    <dbReference type="NCBI Taxonomy" id="2768069"/>
    <lineage>
        <taxon>Bacteria</taxon>
        <taxon>Bacillati</taxon>
        <taxon>Actinomycetota</taxon>
        <taxon>Actinomycetes</taxon>
        <taxon>Kitasatosporales</taxon>
        <taxon>Streptomycetaceae</taxon>
        <taxon>Streptomyces</taxon>
    </lineage>
</organism>
<dbReference type="Gene3D" id="1.10.10.1100">
    <property type="entry name" value="BFD-like [2Fe-2S]-binding domain"/>
    <property type="match status" value="1"/>
</dbReference>
<accession>A0A7H1BKZ3</accession>
<proteinExistence type="predicted"/>
<dbReference type="KEGG" id="sxn:IAG42_37155"/>
<dbReference type="Proteomes" id="UP000516428">
    <property type="component" value="Plasmid unnamed1"/>
</dbReference>
<dbReference type="AlphaFoldDB" id="A0A7H1BKZ3"/>
<dbReference type="InterPro" id="IPR041854">
    <property type="entry name" value="BFD-like_2Fe2S-bd_dom_sf"/>
</dbReference>
<keyword evidence="2" id="KW-0614">Plasmid</keyword>
<gene>
    <name evidence="2" type="ORF">IAG42_37155</name>
</gene>
<feature type="domain" description="BFD-like [2Fe-2S]-binding" evidence="1">
    <location>
        <begin position="2"/>
        <end position="50"/>
    </location>
</feature>
<evidence type="ECO:0000313" key="3">
    <source>
        <dbReference type="Proteomes" id="UP000516428"/>
    </source>
</evidence>